<proteinExistence type="predicted"/>
<evidence type="ECO:0000313" key="17">
    <source>
        <dbReference type="Proteomes" id="UP000236161"/>
    </source>
</evidence>
<evidence type="ECO:0000256" key="7">
    <source>
        <dbReference type="ARBA" id="ARBA00022777"/>
    </source>
</evidence>
<keyword evidence="4" id="KW-0808">Transferase</keyword>
<evidence type="ECO:0000256" key="10">
    <source>
        <dbReference type="ARBA" id="ARBA00023136"/>
    </source>
</evidence>
<dbReference type="FunFam" id="3.30.200.20:FF:000039">
    <property type="entry name" value="receptor-like protein kinase FERONIA"/>
    <property type="match status" value="1"/>
</dbReference>
<dbReference type="STRING" id="1088818.A0A2I0AQ15"/>
<protein>
    <recommendedName>
        <fullName evidence="2">non-specific serine/threonine protein kinase</fullName>
        <ecNumber evidence="2">2.7.11.1</ecNumber>
    </recommendedName>
</protein>
<keyword evidence="6 13" id="KW-0547">Nucleotide-binding</keyword>
<dbReference type="PROSITE" id="PS00107">
    <property type="entry name" value="PROTEIN_KINASE_ATP"/>
    <property type="match status" value="1"/>
</dbReference>
<evidence type="ECO:0000256" key="4">
    <source>
        <dbReference type="ARBA" id="ARBA00022679"/>
    </source>
</evidence>
<feature type="binding site" evidence="13">
    <location>
        <position position="118"/>
    </location>
    <ligand>
        <name>ATP</name>
        <dbReference type="ChEBI" id="CHEBI:30616"/>
    </ligand>
</feature>
<dbReference type="InterPro" id="IPR047117">
    <property type="entry name" value="PERK1-13-like"/>
</dbReference>
<gene>
    <name evidence="16" type="ORF">AXF42_Ash016699</name>
</gene>
<dbReference type="InterPro" id="IPR000719">
    <property type="entry name" value="Prot_kinase_dom"/>
</dbReference>
<evidence type="ECO:0000256" key="11">
    <source>
        <dbReference type="ARBA" id="ARBA00047899"/>
    </source>
</evidence>
<keyword evidence="17" id="KW-1185">Reference proteome</keyword>
<comment type="subcellular location">
    <subcellularLocation>
        <location evidence="1">Cell membrane</location>
        <topology evidence="1">Single-pass membrane protein</topology>
    </subcellularLocation>
</comment>
<dbReference type="GO" id="GO:0005886">
    <property type="term" value="C:plasma membrane"/>
    <property type="evidence" value="ECO:0007669"/>
    <property type="project" value="UniProtKB-SubCell"/>
</dbReference>
<keyword evidence="10 14" id="KW-0472">Membrane</keyword>
<dbReference type="InterPro" id="IPR001245">
    <property type="entry name" value="Ser-Thr/Tyr_kinase_cat_dom"/>
</dbReference>
<sequence length="176" mass="19506">MSWSLAAIVVCIAGGLTLLVIGIGFLWLYILRCNWISKKTSESGSSDPSTQVEWNRAGQIPSTGCVATLSEHRRARRFSLEELLQATKNFDESKLVGVGSFGLVYKGLLLDGTVVAIKRRQQASKLEFVEEVNTLSAIYHRNLVTLIGYCQEGGLQMLVYEYLPNRSISSHLCGKY</sequence>
<dbReference type="Proteomes" id="UP000236161">
    <property type="component" value="Unassembled WGS sequence"/>
</dbReference>
<evidence type="ECO:0000256" key="5">
    <source>
        <dbReference type="ARBA" id="ARBA00022692"/>
    </source>
</evidence>
<keyword evidence="9 14" id="KW-1133">Transmembrane helix</keyword>
<evidence type="ECO:0000259" key="15">
    <source>
        <dbReference type="PROSITE" id="PS50011"/>
    </source>
</evidence>
<dbReference type="Pfam" id="PF07714">
    <property type="entry name" value="PK_Tyr_Ser-Thr"/>
    <property type="match status" value="1"/>
</dbReference>
<dbReference type="EC" id="2.7.11.1" evidence="2"/>
<evidence type="ECO:0000256" key="9">
    <source>
        <dbReference type="ARBA" id="ARBA00022989"/>
    </source>
</evidence>
<dbReference type="GO" id="GO:0005524">
    <property type="term" value="F:ATP binding"/>
    <property type="evidence" value="ECO:0007669"/>
    <property type="project" value="UniProtKB-UniRule"/>
</dbReference>
<evidence type="ECO:0000256" key="1">
    <source>
        <dbReference type="ARBA" id="ARBA00004162"/>
    </source>
</evidence>
<evidence type="ECO:0000256" key="2">
    <source>
        <dbReference type="ARBA" id="ARBA00012513"/>
    </source>
</evidence>
<dbReference type="OrthoDB" id="4062651at2759"/>
<keyword evidence="3" id="KW-0723">Serine/threonine-protein kinase</keyword>
<comment type="catalytic activity">
    <reaction evidence="11">
        <text>L-threonyl-[protein] + ATP = O-phospho-L-threonyl-[protein] + ADP + H(+)</text>
        <dbReference type="Rhea" id="RHEA:46608"/>
        <dbReference type="Rhea" id="RHEA-COMP:11060"/>
        <dbReference type="Rhea" id="RHEA-COMP:11605"/>
        <dbReference type="ChEBI" id="CHEBI:15378"/>
        <dbReference type="ChEBI" id="CHEBI:30013"/>
        <dbReference type="ChEBI" id="CHEBI:30616"/>
        <dbReference type="ChEBI" id="CHEBI:61977"/>
        <dbReference type="ChEBI" id="CHEBI:456216"/>
        <dbReference type="EC" id="2.7.11.1"/>
    </reaction>
</comment>
<accession>A0A2I0AQ15</accession>
<dbReference type="SUPFAM" id="SSF56112">
    <property type="entry name" value="Protein kinase-like (PK-like)"/>
    <property type="match status" value="1"/>
</dbReference>
<dbReference type="EMBL" id="KZ451961">
    <property type="protein sequence ID" value="PKA57653.1"/>
    <property type="molecule type" value="Genomic_DNA"/>
</dbReference>
<evidence type="ECO:0000256" key="8">
    <source>
        <dbReference type="ARBA" id="ARBA00022840"/>
    </source>
</evidence>
<dbReference type="Gene3D" id="3.30.200.20">
    <property type="entry name" value="Phosphorylase Kinase, domain 1"/>
    <property type="match status" value="1"/>
</dbReference>
<keyword evidence="16" id="KW-0675">Receptor</keyword>
<name>A0A2I0AQ15_9ASPA</name>
<dbReference type="PANTHER" id="PTHR47982">
    <property type="entry name" value="PROLINE-RICH RECEPTOR-LIKE PROTEIN KINASE PERK4"/>
    <property type="match status" value="1"/>
</dbReference>
<organism evidence="16 17">
    <name type="scientific">Apostasia shenzhenica</name>
    <dbReference type="NCBI Taxonomy" id="1088818"/>
    <lineage>
        <taxon>Eukaryota</taxon>
        <taxon>Viridiplantae</taxon>
        <taxon>Streptophyta</taxon>
        <taxon>Embryophyta</taxon>
        <taxon>Tracheophyta</taxon>
        <taxon>Spermatophyta</taxon>
        <taxon>Magnoliopsida</taxon>
        <taxon>Liliopsida</taxon>
        <taxon>Asparagales</taxon>
        <taxon>Orchidaceae</taxon>
        <taxon>Apostasioideae</taxon>
        <taxon>Apostasia</taxon>
    </lineage>
</organism>
<dbReference type="PROSITE" id="PS50011">
    <property type="entry name" value="PROTEIN_KINASE_DOM"/>
    <property type="match status" value="1"/>
</dbReference>
<comment type="catalytic activity">
    <reaction evidence="12">
        <text>L-seryl-[protein] + ATP = O-phospho-L-seryl-[protein] + ADP + H(+)</text>
        <dbReference type="Rhea" id="RHEA:17989"/>
        <dbReference type="Rhea" id="RHEA-COMP:9863"/>
        <dbReference type="Rhea" id="RHEA-COMP:11604"/>
        <dbReference type="ChEBI" id="CHEBI:15378"/>
        <dbReference type="ChEBI" id="CHEBI:29999"/>
        <dbReference type="ChEBI" id="CHEBI:30616"/>
        <dbReference type="ChEBI" id="CHEBI:83421"/>
        <dbReference type="ChEBI" id="CHEBI:456216"/>
        <dbReference type="EC" id="2.7.11.1"/>
    </reaction>
</comment>
<feature type="transmembrane region" description="Helical" evidence="14">
    <location>
        <begin position="6"/>
        <end position="31"/>
    </location>
</feature>
<feature type="domain" description="Protein kinase" evidence="15">
    <location>
        <begin position="90"/>
        <end position="176"/>
    </location>
</feature>
<evidence type="ECO:0000313" key="16">
    <source>
        <dbReference type="EMBL" id="PKA57653.1"/>
    </source>
</evidence>
<evidence type="ECO:0000256" key="12">
    <source>
        <dbReference type="ARBA" id="ARBA00048679"/>
    </source>
</evidence>
<evidence type="ECO:0000256" key="6">
    <source>
        <dbReference type="ARBA" id="ARBA00022741"/>
    </source>
</evidence>
<dbReference type="AlphaFoldDB" id="A0A2I0AQ15"/>
<dbReference type="InterPro" id="IPR011009">
    <property type="entry name" value="Kinase-like_dom_sf"/>
</dbReference>
<keyword evidence="5 14" id="KW-0812">Transmembrane</keyword>
<dbReference type="PANTHER" id="PTHR47982:SF54">
    <property type="entry name" value="PROTEIN KINASE SUPERFAMILY PROTEIN"/>
    <property type="match status" value="1"/>
</dbReference>
<dbReference type="GO" id="GO:0004674">
    <property type="term" value="F:protein serine/threonine kinase activity"/>
    <property type="evidence" value="ECO:0007669"/>
    <property type="project" value="UniProtKB-KW"/>
</dbReference>
<dbReference type="InterPro" id="IPR017441">
    <property type="entry name" value="Protein_kinase_ATP_BS"/>
</dbReference>
<evidence type="ECO:0000256" key="13">
    <source>
        <dbReference type="PROSITE-ProRule" id="PRU10141"/>
    </source>
</evidence>
<keyword evidence="7 16" id="KW-0418">Kinase</keyword>
<evidence type="ECO:0000256" key="14">
    <source>
        <dbReference type="SAM" id="Phobius"/>
    </source>
</evidence>
<keyword evidence="8 13" id="KW-0067">ATP-binding</keyword>
<evidence type="ECO:0000256" key="3">
    <source>
        <dbReference type="ARBA" id="ARBA00022527"/>
    </source>
</evidence>
<reference evidence="16 17" key="1">
    <citation type="journal article" date="2017" name="Nature">
        <title>The Apostasia genome and the evolution of orchids.</title>
        <authorList>
            <person name="Zhang G.Q."/>
            <person name="Liu K.W."/>
            <person name="Li Z."/>
            <person name="Lohaus R."/>
            <person name="Hsiao Y.Y."/>
            <person name="Niu S.C."/>
            <person name="Wang J.Y."/>
            <person name="Lin Y.C."/>
            <person name="Xu Q."/>
            <person name="Chen L.J."/>
            <person name="Yoshida K."/>
            <person name="Fujiwara S."/>
            <person name="Wang Z.W."/>
            <person name="Zhang Y.Q."/>
            <person name="Mitsuda N."/>
            <person name="Wang M."/>
            <person name="Liu G.H."/>
            <person name="Pecoraro L."/>
            <person name="Huang H.X."/>
            <person name="Xiao X.J."/>
            <person name="Lin M."/>
            <person name="Wu X.Y."/>
            <person name="Wu W.L."/>
            <person name="Chen Y.Y."/>
            <person name="Chang S.B."/>
            <person name="Sakamoto S."/>
            <person name="Ohme-Takagi M."/>
            <person name="Yagi M."/>
            <person name="Zeng S.J."/>
            <person name="Shen C.Y."/>
            <person name="Yeh C.M."/>
            <person name="Luo Y.B."/>
            <person name="Tsai W.C."/>
            <person name="Van de Peer Y."/>
            <person name="Liu Z.J."/>
        </authorList>
    </citation>
    <scope>NUCLEOTIDE SEQUENCE [LARGE SCALE GENOMIC DNA]</scope>
    <source>
        <strain evidence="17">cv. Shenzhen</strain>
        <tissue evidence="16">Stem</tissue>
    </source>
</reference>